<keyword evidence="12" id="KW-1185">Reference proteome</keyword>
<dbReference type="CTD" id="6755066"/>
<dbReference type="STRING" id="10228.B3S048"/>
<feature type="domain" description="WGR" evidence="10">
    <location>
        <begin position="1"/>
        <end position="89"/>
    </location>
</feature>
<dbReference type="InterPro" id="IPR004102">
    <property type="entry name" value="Poly(ADP-ribose)pol_reg_dom"/>
</dbReference>
<dbReference type="InterPro" id="IPR036616">
    <property type="entry name" value="Poly(ADP-ribose)pol_reg_dom_sf"/>
</dbReference>
<evidence type="ECO:0000256" key="4">
    <source>
        <dbReference type="ARBA" id="ARBA00022695"/>
    </source>
</evidence>
<evidence type="ECO:0000313" key="11">
    <source>
        <dbReference type="EMBL" id="EDV24328.1"/>
    </source>
</evidence>
<evidence type="ECO:0000256" key="6">
    <source>
        <dbReference type="ARBA" id="ARBA00023242"/>
    </source>
</evidence>
<dbReference type="EC" id="2.4.2.-" evidence="7"/>
<dbReference type="Gene3D" id="3.90.228.10">
    <property type="match status" value="1"/>
</dbReference>
<feature type="non-terminal residue" evidence="11">
    <location>
        <position position="451"/>
    </location>
</feature>
<dbReference type="GO" id="GO:0006302">
    <property type="term" value="P:double-strand break repair"/>
    <property type="evidence" value="ECO:0000318"/>
    <property type="project" value="GO_Central"/>
</dbReference>
<sequence length="451" mass="51737">IYADYHCVLEQSNSQDGENNNCIIQLIDCTYFYYVWMRSSCEEEEDNCALNGPVDNIKDAIKMFNRKFKDLTKNNWSNRGNFIPYPGQYILIEMVEEDQGCTATSTSPNTGEVSNDKPGRETLKLMEFISDKRYLEIAIENIGIHEKVFPSCVVNKGLIVWGFSILEDIEEALQNGEFKLVQELSKSYYHGLSYSRYGGEKLVDNEWKLNRLRKELQLLMDVWIARDLVKETTVLNDENQSLTAYYHVLNVKLTLMNPGDETYNTIENYFMSTRYSATEITHIWQMDRSGEDERFALHDAIQNRRLLWFCTHAASTASILKYGLRISPLTNEFVGPALCFNSTVADGLRYLKSLHHGIIFLAEVAIGKEHQFKGVGSNRSLTAASQGCDSVVVSGDRFTDPENDSKIRFHGKEVPIHQGMAIETEAFGNFYGNAYFIYNESQIRLRYIIRV</sequence>
<keyword evidence="6" id="KW-0539">Nucleus</keyword>
<proteinExistence type="predicted"/>
<dbReference type="PANTHER" id="PTHR10459">
    <property type="entry name" value="DNA LIGASE"/>
    <property type="match status" value="1"/>
</dbReference>
<dbReference type="PROSITE" id="PS51059">
    <property type="entry name" value="PARP_CATALYTIC"/>
    <property type="match status" value="1"/>
</dbReference>
<keyword evidence="2 7" id="KW-0328">Glycosyltransferase</keyword>
<dbReference type="GO" id="GO:0035861">
    <property type="term" value="C:site of double-strand break"/>
    <property type="evidence" value="ECO:0000318"/>
    <property type="project" value="GO_Central"/>
</dbReference>
<evidence type="ECO:0000256" key="5">
    <source>
        <dbReference type="ARBA" id="ARBA00023027"/>
    </source>
</evidence>
<dbReference type="Pfam" id="PF00644">
    <property type="entry name" value="PARP"/>
    <property type="match status" value="1"/>
</dbReference>
<keyword evidence="3 7" id="KW-0808">Transferase</keyword>
<accession>B3S048</accession>
<dbReference type="eggNOG" id="KOG1037">
    <property type="taxonomic scope" value="Eukaryota"/>
</dbReference>
<dbReference type="Proteomes" id="UP000009022">
    <property type="component" value="Unassembled WGS sequence"/>
</dbReference>
<evidence type="ECO:0000259" key="10">
    <source>
        <dbReference type="PROSITE" id="PS51977"/>
    </source>
</evidence>
<dbReference type="PhylomeDB" id="B3S048"/>
<dbReference type="OrthoDB" id="2017365at2759"/>
<dbReference type="OMA" id="TEITHIW"/>
<dbReference type="InterPro" id="IPR008893">
    <property type="entry name" value="WGR_domain"/>
</dbReference>
<dbReference type="PROSITE" id="PS51060">
    <property type="entry name" value="PARP_ALPHA_HD"/>
    <property type="match status" value="1"/>
</dbReference>
<reference evidence="11 12" key="1">
    <citation type="journal article" date="2008" name="Nature">
        <title>The Trichoplax genome and the nature of placozoans.</title>
        <authorList>
            <person name="Srivastava M."/>
            <person name="Begovic E."/>
            <person name="Chapman J."/>
            <person name="Putnam N.H."/>
            <person name="Hellsten U."/>
            <person name="Kawashima T."/>
            <person name="Kuo A."/>
            <person name="Mitros T."/>
            <person name="Salamov A."/>
            <person name="Carpenter M.L."/>
            <person name="Signorovitch A.Y."/>
            <person name="Moreno M.A."/>
            <person name="Kamm K."/>
            <person name="Grimwood J."/>
            <person name="Schmutz J."/>
            <person name="Shapiro H."/>
            <person name="Grigoriev I.V."/>
            <person name="Buss L.W."/>
            <person name="Schierwater B."/>
            <person name="Dellaporta S.L."/>
            <person name="Rokhsar D.S."/>
        </authorList>
    </citation>
    <scope>NUCLEOTIDE SEQUENCE [LARGE SCALE GENOMIC DNA]</scope>
    <source>
        <strain evidence="11 12">Grell-BS-1999</strain>
    </source>
</reference>
<evidence type="ECO:0000256" key="7">
    <source>
        <dbReference type="RuleBase" id="RU362114"/>
    </source>
</evidence>
<keyword evidence="4" id="KW-0548">Nucleotidyltransferase</keyword>
<dbReference type="InParanoid" id="B3S048"/>
<comment type="subcellular location">
    <subcellularLocation>
        <location evidence="1">Nucleus</location>
    </subcellularLocation>
</comment>
<feature type="domain" description="PARP catalytic" evidence="8">
    <location>
        <begin position="239"/>
        <end position="451"/>
    </location>
</feature>
<dbReference type="KEGG" id="tad:TRIADDRAFT_13451"/>
<protein>
    <recommendedName>
        <fullName evidence="7">Poly [ADP-ribose] polymerase</fullName>
        <shortName evidence="7">PARP</shortName>
        <ecNumber evidence="7">2.4.2.-</ecNumber>
    </recommendedName>
</protein>
<name>B3S048_TRIAD</name>
<dbReference type="EMBL" id="DS985246">
    <property type="protein sequence ID" value="EDV24328.1"/>
    <property type="molecule type" value="Genomic_DNA"/>
</dbReference>
<dbReference type="PROSITE" id="PS51977">
    <property type="entry name" value="WGR"/>
    <property type="match status" value="1"/>
</dbReference>
<evidence type="ECO:0000313" key="12">
    <source>
        <dbReference type="Proteomes" id="UP000009022"/>
    </source>
</evidence>
<dbReference type="HOGENOM" id="CLU_004841_2_3_1"/>
<dbReference type="Gene3D" id="1.20.142.10">
    <property type="entry name" value="Poly(ADP-ribose) polymerase, regulatory domain"/>
    <property type="match status" value="1"/>
</dbReference>
<dbReference type="GO" id="GO:0003950">
    <property type="term" value="F:NAD+ poly-ADP-ribosyltransferase activity"/>
    <property type="evidence" value="ECO:0000318"/>
    <property type="project" value="GO_Central"/>
</dbReference>
<dbReference type="SUPFAM" id="SSF56399">
    <property type="entry name" value="ADP-ribosylation"/>
    <property type="match status" value="1"/>
</dbReference>
<dbReference type="GO" id="GO:0005730">
    <property type="term" value="C:nucleolus"/>
    <property type="evidence" value="ECO:0000318"/>
    <property type="project" value="GO_Central"/>
</dbReference>
<feature type="domain" description="PARP alpha-helical" evidence="9">
    <location>
        <begin position="115"/>
        <end position="230"/>
    </location>
</feature>
<dbReference type="RefSeq" id="XP_002113854.1">
    <property type="nucleotide sequence ID" value="XM_002113818.1"/>
</dbReference>
<dbReference type="Pfam" id="PF02877">
    <property type="entry name" value="PARP_reg"/>
    <property type="match status" value="1"/>
</dbReference>
<dbReference type="SUPFAM" id="SSF47587">
    <property type="entry name" value="Domain of poly(ADP-ribose) polymerase"/>
    <property type="match status" value="1"/>
</dbReference>
<dbReference type="InterPro" id="IPR036930">
    <property type="entry name" value="WGR_dom_sf"/>
</dbReference>
<evidence type="ECO:0000259" key="9">
    <source>
        <dbReference type="PROSITE" id="PS51060"/>
    </source>
</evidence>
<evidence type="ECO:0000256" key="1">
    <source>
        <dbReference type="ARBA" id="ARBA00004123"/>
    </source>
</evidence>
<gene>
    <name evidence="11" type="ORF">TRIADDRAFT_13451</name>
</gene>
<evidence type="ECO:0000259" key="8">
    <source>
        <dbReference type="PROSITE" id="PS51059"/>
    </source>
</evidence>
<dbReference type="GO" id="GO:0016779">
    <property type="term" value="F:nucleotidyltransferase activity"/>
    <property type="evidence" value="ECO:0007669"/>
    <property type="project" value="UniProtKB-KW"/>
</dbReference>
<dbReference type="SUPFAM" id="SSF142921">
    <property type="entry name" value="WGR domain-like"/>
    <property type="match status" value="1"/>
</dbReference>
<dbReference type="InterPro" id="IPR050800">
    <property type="entry name" value="ARTD/PARP"/>
</dbReference>
<dbReference type="GeneID" id="6755066"/>
<organism evidence="11 12">
    <name type="scientific">Trichoplax adhaerens</name>
    <name type="common">Trichoplax reptans</name>
    <dbReference type="NCBI Taxonomy" id="10228"/>
    <lineage>
        <taxon>Eukaryota</taxon>
        <taxon>Metazoa</taxon>
        <taxon>Placozoa</taxon>
        <taxon>Uniplacotomia</taxon>
        <taxon>Trichoplacea</taxon>
        <taxon>Trichoplacidae</taxon>
        <taxon>Trichoplax</taxon>
    </lineage>
</organism>
<dbReference type="PANTHER" id="PTHR10459:SF66">
    <property type="entry name" value="PROTEIN MONO-ADP-RIBOSYLTRANSFERASE PARP3"/>
    <property type="match status" value="1"/>
</dbReference>
<dbReference type="InterPro" id="IPR012317">
    <property type="entry name" value="Poly(ADP-ribose)pol_cat_dom"/>
</dbReference>
<evidence type="ECO:0000256" key="3">
    <source>
        <dbReference type="ARBA" id="ARBA00022679"/>
    </source>
</evidence>
<feature type="non-terminal residue" evidence="11">
    <location>
        <position position="1"/>
    </location>
</feature>
<keyword evidence="5 7" id="KW-0520">NAD</keyword>
<dbReference type="AlphaFoldDB" id="B3S048"/>
<evidence type="ECO:0000256" key="2">
    <source>
        <dbReference type="ARBA" id="ARBA00022676"/>
    </source>
</evidence>